<dbReference type="GO" id="GO:0010494">
    <property type="term" value="C:cytoplasmic stress granule"/>
    <property type="evidence" value="ECO:0007669"/>
    <property type="project" value="EnsemblFungi"/>
</dbReference>
<dbReference type="eggNOG" id="ENOG502QTE4">
    <property type="taxonomic scope" value="Eukaryota"/>
</dbReference>
<dbReference type="PANTHER" id="PTHR23003">
    <property type="entry name" value="RNA RECOGNITION MOTIF RRM DOMAIN CONTAINING PROTEIN"/>
    <property type="match status" value="1"/>
</dbReference>
<dbReference type="GO" id="GO:0032055">
    <property type="term" value="P:negative regulation of translation in response to stress"/>
    <property type="evidence" value="ECO:0007669"/>
    <property type="project" value="EnsemblFungi"/>
</dbReference>
<dbReference type="HOGENOM" id="CLU_068713_0_0_1"/>
<dbReference type="GO" id="GO:0048027">
    <property type="term" value="F:mRNA 5'-UTR binding"/>
    <property type="evidence" value="ECO:0007669"/>
    <property type="project" value="EnsemblFungi"/>
</dbReference>
<dbReference type="RefSeq" id="XP_003959069.1">
    <property type="nucleotide sequence ID" value="XM_003959020.1"/>
</dbReference>
<evidence type="ECO:0000256" key="3">
    <source>
        <dbReference type="SAM" id="MobiDB-lite"/>
    </source>
</evidence>
<dbReference type="STRING" id="1071382.H2AZY4"/>
<name>H2AZY4_KAZAF</name>
<evidence type="ECO:0000259" key="4">
    <source>
        <dbReference type="PROSITE" id="PS50102"/>
    </source>
</evidence>
<organism evidence="5 6">
    <name type="scientific">Kazachstania africana (strain ATCC 22294 / BCRC 22015 / CBS 2517 / CECT 1963 / NBRC 1671 / NRRL Y-8276)</name>
    <name type="common">Yeast</name>
    <name type="synonym">Kluyveromyces africanus</name>
    <dbReference type="NCBI Taxonomy" id="1071382"/>
    <lineage>
        <taxon>Eukaryota</taxon>
        <taxon>Fungi</taxon>
        <taxon>Dikarya</taxon>
        <taxon>Ascomycota</taxon>
        <taxon>Saccharomycotina</taxon>
        <taxon>Saccharomycetes</taxon>
        <taxon>Saccharomycetales</taxon>
        <taxon>Saccharomycetaceae</taxon>
        <taxon>Kazachstania</taxon>
    </lineage>
</organism>
<dbReference type="KEGG" id="kaf:KAFR_0I01530"/>
<dbReference type="GO" id="GO:0000932">
    <property type="term" value="C:P-body"/>
    <property type="evidence" value="ECO:0007669"/>
    <property type="project" value="EnsemblFungi"/>
</dbReference>
<dbReference type="Proteomes" id="UP000005220">
    <property type="component" value="Chromosome 9"/>
</dbReference>
<dbReference type="GO" id="GO:0035617">
    <property type="term" value="P:stress granule disassembly"/>
    <property type="evidence" value="ECO:0007669"/>
    <property type="project" value="EnsemblFungi"/>
</dbReference>
<dbReference type="GO" id="GO:0031370">
    <property type="term" value="F:eukaryotic initiation factor 4G binding"/>
    <property type="evidence" value="ECO:0007669"/>
    <property type="project" value="EnsemblFungi"/>
</dbReference>
<dbReference type="EMBL" id="HE650829">
    <property type="protein sequence ID" value="CCF59934.1"/>
    <property type="molecule type" value="Genomic_DNA"/>
</dbReference>
<dbReference type="InterPro" id="IPR035979">
    <property type="entry name" value="RBD_domain_sf"/>
</dbReference>
<evidence type="ECO:0000313" key="5">
    <source>
        <dbReference type="EMBL" id="CCF59934.1"/>
    </source>
</evidence>
<dbReference type="Gene3D" id="3.30.70.330">
    <property type="match status" value="2"/>
</dbReference>
<sequence>MSTTEVENITSQVENMDIQEKTPIDPETTIFIGNVAHECTEDDLKKIFQGEFGDVEVDMPKKENREGHIPASKHAFVIFPQKIDFVAIKEKYDLTSINDREIHIKRAKTPSTLRALAERRYGGRGNFRGRQVGSRGNFRGSRGGFRGGRGGFRGGFQSSQRREKVPLDQMEKSKDTIYVNNVPFDSTKEQLAEFFGVSVESVVLPMRRLRNFRTGRSFPSDRHNRGIAFITFEEFTGDIVAKAEELNGKKLGERALVVDVAAVKPEHEEAEESEDETHAE</sequence>
<dbReference type="InterPro" id="IPR000504">
    <property type="entry name" value="RRM_dom"/>
</dbReference>
<dbReference type="InterPro" id="IPR012677">
    <property type="entry name" value="Nucleotide-bd_a/b_plait_sf"/>
</dbReference>
<proteinExistence type="predicted"/>
<accession>H2AZY4</accession>
<dbReference type="AlphaFoldDB" id="H2AZY4"/>
<protein>
    <recommendedName>
        <fullName evidence="4">RRM domain-containing protein</fullName>
    </recommendedName>
</protein>
<reference evidence="5 6" key="1">
    <citation type="journal article" date="2011" name="Proc. Natl. Acad. Sci. U.S.A.">
        <title>Evolutionary erosion of yeast sex chromosomes by mating-type switching accidents.</title>
        <authorList>
            <person name="Gordon J.L."/>
            <person name="Armisen D."/>
            <person name="Proux-Wera E."/>
            <person name="Oheigeartaigh S.S."/>
            <person name="Byrne K.P."/>
            <person name="Wolfe K.H."/>
        </authorList>
    </citation>
    <scope>NUCLEOTIDE SEQUENCE [LARGE SCALE GENOMIC DNA]</scope>
    <source>
        <strain evidence="6">ATCC 22294 / BCRC 22015 / CBS 2517 / CECT 1963 / NBRC 1671 / NRRL Y-8276</strain>
    </source>
</reference>
<dbReference type="SUPFAM" id="SSF54928">
    <property type="entry name" value="RNA-binding domain, RBD"/>
    <property type="match status" value="2"/>
</dbReference>
<evidence type="ECO:0000256" key="1">
    <source>
        <dbReference type="ARBA" id="ARBA00022884"/>
    </source>
</evidence>
<dbReference type="CDD" id="cd00590">
    <property type="entry name" value="RRM_SF"/>
    <property type="match status" value="1"/>
</dbReference>
<dbReference type="OrthoDB" id="439808at2759"/>
<dbReference type="Pfam" id="PF00076">
    <property type="entry name" value="RRM_1"/>
    <property type="match status" value="1"/>
</dbReference>
<evidence type="ECO:0000313" key="6">
    <source>
        <dbReference type="Proteomes" id="UP000005220"/>
    </source>
</evidence>
<dbReference type="GO" id="GO:0005730">
    <property type="term" value="C:nucleolus"/>
    <property type="evidence" value="ECO:0007669"/>
    <property type="project" value="EnsemblFungi"/>
</dbReference>
<feature type="region of interest" description="Disordered" evidence="3">
    <location>
        <begin position="124"/>
        <end position="166"/>
    </location>
</feature>
<dbReference type="FunCoup" id="H2AZY4">
    <property type="interactions" value="730"/>
</dbReference>
<keyword evidence="1 2" id="KW-0694">RNA-binding</keyword>
<dbReference type="InParanoid" id="H2AZY4"/>
<evidence type="ECO:0000256" key="2">
    <source>
        <dbReference type="PROSITE-ProRule" id="PRU00176"/>
    </source>
</evidence>
<dbReference type="PANTHER" id="PTHR23003:SF56">
    <property type="entry name" value="RIBONUCLEOPROTEIN 1-RELATED"/>
    <property type="match status" value="1"/>
</dbReference>
<dbReference type="GO" id="GO:1990904">
    <property type="term" value="C:ribonucleoprotein complex"/>
    <property type="evidence" value="ECO:0007669"/>
    <property type="project" value="TreeGrafter"/>
</dbReference>
<gene>
    <name evidence="5" type="primary">KAFR0I01530</name>
    <name evidence="5" type="ORF">KAFR_0I01530</name>
</gene>
<feature type="domain" description="RRM" evidence="4">
    <location>
        <begin position="175"/>
        <end position="263"/>
    </location>
</feature>
<keyword evidence="6" id="KW-1185">Reference proteome</keyword>
<dbReference type="GO" id="GO:0045947">
    <property type="term" value="P:negative regulation of translational initiation"/>
    <property type="evidence" value="ECO:0007669"/>
    <property type="project" value="EnsemblFungi"/>
</dbReference>
<dbReference type="PROSITE" id="PS50102">
    <property type="entry name" value="RRM"/>
    <property type="match status" value="2"/>
</dbReference>
<dbReference type="SMART" id="SM00360">
    <property type="entry name" value="RRM"/>
    <property type="match status" value="2"/>
</dbReference>
<dbReference type="InterPro" id="IPR050374">
    <property type="entry name" value="RRT5_SRSF_SR"/>
</dbReference>
<dbReference type="GeneID" id="13883570"/>
<feature type="compositionally biased region" description="Gly residues" evidence="3">
    <location>
        <begin position="141"/>
        <end position="154"/>
    </location>
</feature>
<feature type="domain" description="RRM" evidence="4">
    <location>
        <begin position="28"/>
        <end position="109"/>
    </location>
</feature>
<feature type="compositionally biased region" description="Low complexity" evidence="3">
    <location>
        <begin position="128"/>
        <end position="140"/>
    </location>
</feature>